<evidence type="ECO:0000256" key="4">
    <source>
        <dbReference type="ARBA" id="ARBA00022729"/>
    </source>
</evidence>
<evidence type="ECO:0000313" key="8">
    <source>
        <dbReference type="EMBL" id="MCW3807384.1"/>
    </source>
</evidence>
<sequence>MTVKKIFIISFVSTLLLPFSVSFLYQNNLSHENTNNDNTTKFTETSIIKYLKHQKENLESNFALRDIFIKSYLYIKQNILQAEALPYEVKKGKDGWLFLGNSYKSVFNESLGAINHDSKSIDEICSKIEKMNSICSQNNADFYFAIVSNKHTIYADKLPLTPIKSKSRFAQVKHKINNDSIVKFIDLSEDFNLYKDSTKLYHKTDSHWTSYGALLGTKKLLQTLSQTYNINADLCKFKNYKIDSILIEQMDLCRLTYQSTPEYQYVFTPVKPELKVNEPVNNMYKHNTTNNLKILIFHDSYFLSMKSFLPPYFDELHFFWSGFDVIKIKQIKPDIVIFLSIERSLADFESKKMVF</sequence>
<keyword evidence="9" id="KW-1185">Reference proteome</keyword>
<dbReference type="GO" id="GO:0042597">
    <property type="term" value="C:periplasmic space"/>
    <property type="evidence" value="ECO:0007669"/>
    <property type="project" value="UniProtKB-SubCell"/>
</dbReference>
<dbReference type="Proteomes" id="UP001207408">
    <property type="component" value="Unassembled WGS sequence"/>
</dbReference>
<feature type="domain" description="AlgX/AlgJ SGNH hydrolase-like" evidence="7">
    <location>
        <begin position="89"/>
        <end position="227"/>
    </location>
</feature>
<dbReference type="GO" id="GO:0042121">
    <property type="term" value="P:alginic acid biosynthetic process"/>
    <property type="evidence" value="ECO:0007669"/>
    <property type="project" value="UniProtKB-KW"/>
</dbReference>
<evidence type="ECO:0000256" key="5">
    <source>
        <dbReference type="ARBA" id="ARBA00022764"/>
    </source>
</evidence>
<comment type="pathway">
    <text evidence="2">Glycan biosynthesis; alginate biosynthesis.</text>
</comment>
<dbReference type="RefSeq" id="WP_301201744.1">
    <property type="nucleotide sequence ID" value="NZ_JAPDPI010000045.1"/>
</dbReference>
<dbReference type="Pfam" id="PF16822">
    <property type="entry name" value="ALGX"/>
    <property type="match status" value="1"/>
</dbReference>
<evidence type="ECO:0000256" key="2">
    <source>
        <dbReference type="ARBA" id="ARBA00005182"/>
    </source>
</evidence>
<dbReference type="GO" id="GO:0016740">
    <property type="term" value="F:transferase activity"/>
    <property type="evidence" value="ECO:0007669"/>
    <property type="project" value="UniProtKB-KW"/>
</dbReference>
<name>A0AAE3SLF0_9BACT</name>
<gene>
    <name evidence="8" type="ORF">OM074_17250</name>
</gene>
<dbReference type="EMBL" id="JAPDPI010000045">
    <property type="protein sequence ID" value="MCW3807384.1"/>
    <property type="molecule type" value="Genomic_DNA"/>
</dbReference>
<comment type="subcellular location">
    <subcellularLocation>
        <location evidence="1">Periplasm</location>
    </subcellularLocation>
</comment>
<dbReference type="InterPro" id="IPR031811">
    <property type="entry name" value="ALGX/ALGJ_SGNH-like"/>
</dbReference>
<accession>A0AAE3SLF0</accession>
<organism evidence="8 9">
    <name type="scientific">Plebeiibacterium marinum</name>
    <dbReference type="NCBI Taxonomy" id="2992111"/>
    <lineage>
        <taxon>Bacteria</taxon>
        <taxon>Pseudomonadati</taxon>
        <taxon>Bacteroidota</taxon>
        <taxon>Bacteroidia</taxon>
        <taxon>Marinilabiliales</taxon>
        <taxon>Marinilabiliaceae</taxon>
        <taxon>Plebeiibacterium</taxon>
    </lineage>
</organism>
<protein>
    <recommendedName>
        <fullName evidence="7">AlgX/AlgJ SGNH hydrolase-like domain-containing protein</fullName>
    </recommendedName>
</protein>
<reference evidence="8" key="1">
    <citation type="submission" date="2022-10" db="EMBL/GenBank/DDBJ databases">
        <authorList>
            <person name="Yu W.X."/>
        </authorList>
    </citation>
    <scope>NUCLEOTIDE SEQUENCE</scope>
    <source>
        <strain evidence="8">D04</strain>
    </source>
</reference>
<evidence type="ECO:0000256" key="3">
    <source>
        <dbReference type="ARBA" id="ARBA00022679"/>
    </source>
</evidence>
<keyword evidence="5" id="KW-0574">Periplasm</keyword>
<dbReference type="AlphaFoldDB" id="A0AAE3SLF0"/>
<evidence type="ECO:0000259" key="7">
    <source>
        <dbReference type="Pfam" id="PF16822"/>
    </source>
</evidence>
<keyword evidence="6" id="KW-0016">Alginate biosynthesis</keyword>
<evidence type="ECO:0000256" key="6">
    <source>
        <dbReference type="ARBA" id="ARBA00022841"/>
    </source>
</evidence>
<evidence type="ECO:0000313" key="9">
    <source>
        <dbReference type="Proteomes" id="UP001207408"/>
    </source>
</evidence>
<evidence type="ECO:0000256" key="1">
    <source>
        <dbReference type="ARBA" id="ARBA00004418"/>
    </source>
</evidence>
<keyword evidence="4" id="KW-0732">Signal</keyword>
<keyword evidence="3" id="KW-0808">Transferase</keyword>
<proteinExistence type="predicted"/>
<comment type="caution">
    <text evidence="8">The sequence shown here is derived from an EMBL/GenBank/DDBJ whole genome shotgun (WGS) entry which is preliminary data.</text>
</comment>